<evidence type="ECO:0000313" key="1">
    <source>
        <dbReference type="EMBL" id="BBA29447.1"/>
    </source>
</evidence>
<proteinExistence type="predicted"/>
<evidence type="ECO:0000313" key="2">
    <source>
        <dbReference type="Proteomes" id="UP000267517"/>
    </source>
</evidence>
<dbReference type="EMBL" id="AP018049">
    <property type="protein sequence ID" value="BBA29447.1"/>
    <property type="molecule type" value="Genomic_DNA"/>
</dbReference>
<dbReference type="AlphaFoldDB" id="A0A250KI80"/>
<reference evidence="1 2" key="1">
    <citation type="submission" date="2017-05" db="EMBL/GenBank/DDBJ databases">
        <title>whole genome sequence of Prevotella melaninogenica GAI 07411.</title>
        <authorList>
            <person name="Kondo Y."/>
            <person name="Hoshino T."/>
        </authorList>
    </citation>
    <scope>NUCLEOTIDE SEQUENCE [LARGE SCALE GENOMIC DNA]</scope>
    <source>
        <strain evidence="1 2">GAI 07411</strain>
    </source>
</reference>
<gene>
    <name evidence="1" type="ORF">PMEL1_01385</name>
</gene>
<accession>A0A250KI80</accession>
<organism evidence="1 2">
    <name type="scientific">Prevotella melaninogenica</name>
    <dbReference type="NCBI Taxonomy" id="28132"/>
    <lineage>
        <taxon>Bacteria</taxon>
        <taxon>Pseudomonadati</taxon>
        <taxon>Bacteroidota</taxon>
        <taxon>Bacteroidia</taxon>
        <taxon>Bacteroidales</taxon>
        <taxon>Prevotellaceae</taxon>
        <taxon>Prevotella</taxon>
    </lineage>
</organism>
<protein>
    <submittedName>
        <fullName evidence="1">Uncharacterized protein</fullName>
    </submittedName>
</protein>
<sequence>MITFIRLALNKQLVNSLTRLHVNPLTHLLVDFPTSQATCKLVYLSTRQLFYSSIFV</sequence>
<dbReference type="Proteomes" id="UP000267517">
    <property type="component" value="Chromosome I"/>
</dbReference>
<name>A0A250KI80_9BACT</name>